<name>A0ABT2ME10_9MYCO</name>
<gene>
    <name evidence="1" type="ORF">N4S67_19020</name>
</gene>
<proteinExistence type="predicted"/>
<evidence type="ECO:0000313" key="2">
    <source>
        <dbReference type="Proteomes" id="UP001206639"/>
    </source>
</evidence>
<dbReference type="EMBL" id="JAODWD010000004">
    <property type="protein sequence ID" value="MCT7660498.1"/>
    <property type="molecule type" value="Genomic_DNA"/>
</dbReference>
<dbReference type="Pfam" id="PF17174">
    <property type="entry name" value="DUF5130"/>
    <property type="match status" value="1"/>
</dbReference>
<dbReference type="RefSeq" id="WP_260994536.1">
    <property type="nucleotide sequence ID" value="NZ_JAODWD010000004.1"/>
</dbReference>
<sequence length="161" mass="16609">MASGEVAVRGHRAAVEHADLPRGFVVTASGRISGVTEPGTVSVDYPFPVKDLVVLDDALKYGSRAAKARFAVYIGDLGADTAATARQILRQVPTPDNAVLLAVSPDQHAIEVVYGMKVKGRGIEEAAPLGVSAAAASFKEGNLMDGLISAVRVMGASISPP</sequence>
<dbReference type="InterPro" id="IPR033437">
    <property type="entry name" value="DUF5130"/>
</dbReference>
<reference evidence="2" key="1">
    <citation type="submission" date="2023-07" db="EMBL/GenBank/DDBJ databases">
        <authorList>
            <person name="Deng Y."/>
            <person name="Zhang Y.-Q."/>
        </authorList>
    </citation>
    <scope>NUCLEOTIDE SEQUENCE [LARGE SCALE GENOMIC DNA]</scope>
    <source>
        <strain evidence="2">CPCC 205710</strain>
    </source>
</reference>
<accession>A0ABT2ME10</accession>
<organism evidence="1 2">
    <name type="scientific">Mycobacterium deserti</name>
    <dbReference type="NCBI Taxonomy" id="2978347"/>
    <lineage>
        <taxon>Bacteria</taxon>
        <taxon>Bacillati</taxon>
        <taxon>Actinomycetota</taxon>
        <taxon>Actinomycetes</taxon>
        <taxon>Mycobacteriales</taxon>
        <taxon>Mycobacteriaceae</taxon>
        <taxon>Mycobacterium</taxon>
    </lineage>
</organism>
<keyword evidence="2" id="KW-1185">Reference proteome</keyword>
<protein>
    <submittedName>
        <fullName evidence="1">DUF5130 domain-containing protein</fullName>
    </submittedName>
</protein>
<evidence type="ECO:0000313" key="1">
    <source>
        <dbReference type="EMBL" id="MCT7660498.1"/>
    </source>
</evidence>
<comment type="caution">
    <text evidence="1">The sequence shown here is derived from an EMBL/GenBank/DDBJ whole genome shotgun (WGS) entry which is preliminary data.</text>
</comment>
<dbReference type="Proteomes" id="UP001206639">
    <property type="component" value="Unassembled WGS sequence"/>
</dbReference>